<keyword evidence="3" id="KW-1185">Reference proteome</keyword>
<name>A0A6L5XBH4_9BACT</name>
<evidence type="ECO:0000256" key="1">
    <source>
        <dbReference type="SAM" id="SignalP"/>
    </source>
</evidence>
<evidence type="ECO:0000313" key="2">
    <source>
        <dbReference type="EMBL" id="MSS16568.1"/>
    </source>
</evidence>
<feature type="chain" id="PRO_5026879019" evidence="1">
    <location>
        <begin position="21"/>
        <end position="571"/>
    </location>
</feature>
<dbReference type="InterPro" id="IPR053139">
    <property type="entry name" value="Surface_bspA-like"/>
</dbReference>
<gene>
    <name evidence="2" type="ORF">FYJ29_02095</name>
</gene>
<dbReference type="EMBL" id="VULT01000002">
    <property type="protein sequence ID" value="MSS16568.1"/>
    <property type="molecule type" value="Genomic_DNA"/>
</dbReference>
<feature type="signal peptide" evidence="1">
    <location>
        <begin position="1"/>
        <end position="20"/>
    </location>
</feature>
<dbReference type="SUPFAM" id="SSF52058">
    <property type="entry name" value="L domain-like"/>
    <property type="match status" value="2"/>
</dbReference>
<dbReference type="InterPro" id="IPR026906">
    <property type="entry name" value="LRR_5"/>
</dbReference>
<dbReference type="PANTHER" id="PTHR45661:SF3">
    <property type="entry name" value="IG-LIKE DOMAIN-CONTAINING PROTEIN"/>
    <property type="match status" value="1"/>
</dbReference>
<dbReference type="Gene3D" id="3.40.50.12480">
    <property type="match status" value="1"/>
</dbReference>
<dbReference type="Gene3D" id="3.80.10.10">
    <property type="entry name" value="Ribonuclease Inhibitor"/>
    <property type="match status" value="3"/>
</dbReference>
<dbReference type="RefSeq" id="WP_154326862.1">
    <property type="nucleotide sequence ID" value="NZ_CP045696.1"/>
</dbReference>
<evidence type="ECO:0000313" key="3">
    <source>
        <dbReference type="Proteomes" id="UP000483362"/>
    </source>
</evidence>
<organism evidence="2 3">
    <name type="scientific">Sodaliphilus pleomorphus</name>
    <dbReference type="NCBI Taxonomy" id="2606626"/>
    <lineage>
        <taxon>Bacteria</taxon>
        <taxon>Pseudomonadati</taxon>
        <taxon>Bacteroidota</taxon>
        <taxon>Bacteroidia</taxon>
        <taxon>Bacteroidales</taxon>
        <taxon>Muribaculaceae</taxon>
        <taxon>Sodaliphilus</taxon>
    </lineage>
</organism>
<reference evidence="2 3" key="1">
    <citation type="submission" date="2019-08" db="EMBL/GenBank/DDBJ databases">
        <title>In-depth cultivation of the pig gut microbiome towards novel bacterial diversity and tailored functional studies.</title>
        <authorList>
            <person name="Wylensek D."/>
            <person name="Hitch T.C.A."/>
            <person name="Clavel T."/>
        </authorList>
    </citation>
    <scope>NUCLEOTIDE SEQUENCE [LARGE SCALE GENOMIC DNA]</scope>
    <source>
        <strain evidence="2 3">Oil-RF-744-WCA-WT-10</strain>
    </source>
</reference>
<keyword evidence="1" id="KW-0732">Signal</keyword>
<dbReference type="Pfam" id="PF13306">
    <property type="entry name" value="LRR_5"/>
    <property type="match status" value="2"/>
</dbReference>
<sequence length="571" mass="61176">MKKSLLLLISFLCCGMLVQAKTVNVATAGTLNQYITTDEKLTTTELVVTGQLNGDDMRLLREMAGVDYNDNATTGKLATLDLSQARIVAGGSSYKGSLMTKDNVVGESMFSKCSSLVTVKLPKTVTSIETDAFSDCSAMTSIVLPDSLKEMGDAVFVATGLVSITIPEGITRIGDFMFYYSESLATVNFPASLTQIGEEAFSGCPLTTINVAPGSRTFYTEDGVLYTADKTKLLLYPQGRTTATFTMPAAVRTIGSASCKEAQFAHVVMNSGLTTIEDYAFDGCAQLQSIDMPNTVTKVGPFAFNKCTAATSTTISAGLKSLPESMYAQCQKLNNVVVPDNVENIGLTAFSNCKSLTSITLPARLDTLGDLAFNGCIALTTIQLPQHVTSLGKGLFYGCKKLESVTMPTGIDSIPYRMFYGCNSLKEFEVPQGVTTIVMYAFQGSGLEKVTIPQSCTYIGDAAFMYCTKLAEIQNYNATPQELGMFTFEQVPASCVLYVPKGAAPAYRAADTWKEFTDTRERETTAVNGPVAASAVEVARYNAMGQRLQAAQPGVNIVVMSDGSVHKSLVR</sequence>
<protein>
    <submittedName>
        <fullName evidence="2">Leucine-rich repeat domain-containing protein</fullName>
    </submittedName>
</protein>
<comment type="caution">
    <text evidence="2">The sequence shown here is derived from an EMBL/GenBank/DDBJ whole genome shotgun (WGS) entry which is preliminary data.</text>
</comment>
<dbReference type="Proteomes" id="UP000483362">
    <property type="component" value="Unassembled WGS sequence"/>
</dbReference>
<accession>A0A6L5XBH4</accession>
<dbReference type="PANTHER" id="PTHR45661">
    <property type="entry name" value="SURFACE ANTIGEN"/>
    <property type="match status" value="1"/>
</dbReference>
<dbReference type="AlphaFoldDB" id="A0A6L5XBH4"/>
<proteinExistence type="predicted"/>
<dbReference type="InterPro" id="IPR032675">
    <property type="entry name" value="LRR_dom_sf"/>
</dbReference>